<gene>
    <name evidence="1" type="ORF">BPA01_34890</name>
</gene>
<comment type="caution">
    <text evidence="1">The sequence shown here is derived from an EMBL/GenBank/DDBJ whole genome shotgun (WGS) entry which is preliminary data.</text>
</comment>
<sequence>MKAEASAPVKARPVVVWERRVEPKADNVIMLPANGNNVEREAAVTEWTIGSSDQPAVITQVSSGFGKSKAAAVPPQSVRMSMAA</sequence>
<dbReference type="Proteomes" id="UP000316882">
    <property type="component" value="Unassembled WGS sequence"/>
</dbReference>
<name>A0A4Y3PS88_BREPA</name>
<reference evidence="1 2" key="1">
    <citation type="submission" date="2019-06" db="EMBL/GenBank/DDBJ databases">
        <title>Whole genome shotgun sequence of Brevibacillus parabrevis NBRC 12334.</title>
        <authorList>
            <person name="Hosoyama A."/>
            <person name="Uohara A."/>
            <person name="Ohji S."/>
            <person name="Ichikawa N."/>
        </authorList>
    </citation>
    <scope>NUCLEOTIDE SEQUENCE [LARGE SCALE GENOMIC DNA]</scope>
    <source>
        <strain evidence="1 2">NBRC 12334</strain>
    </source>
</reference>
<dbReference type="RefSeq" id="WP_122966631.1">
    <property type="nucleotide sequence ID" value="NZ_BJMH01000017.1"/>
</dbReference>
<keyword evidence="2" id="KW-1185">Reference proteome</keyword>
<organism evidence="1 2">
    <name type="scientific">Brevibacillus parabrevis</name>
    <dbReference type="NCBI Taxonomy" id="54914"/>
    <lineage>
        <taxon>Bacteria</taxon>
        <taxon>Bacillati</taxon>
        <taxon>Bacillota</taxon>
        <taxon>Bacilli</taxon>
        <taxon>Bacillales</taxon>
        <taxon>Paenibacillaceae</taxon>
        <taxon>Brevibacillus</taxon>
    </lineage>
</organism>
<accession>A0A4Y3PS88</accession>
<protein>
    <submittedName>
        <fullName evidence="1">Uncharacterized protein</fullName>
    </submittedName>
</protein>
<dbReference type="AlphaFoldDB" id="A0A4Y3PS88"/>
<dbReference type="STRING" id="54914.AV540_17315"/>
<proteinExistence type="predicted"/>
<evidence type="ECO:0000313" key="1">
    <source>
        <dbReference type="EMBL" id="GEB33909.1"/>
    </source>
</evidence>
<dbReference type="EMBL" id="BJMH01000017">
    <property type="protein sequence ID" value="GEB33909.1"/>
    <property type="molecule type" value="Genomic_DNA"/>
</dbReference>
<evidence type="ECO:0000313" key="2">
    <source>
        <dbReference type="Proteomes" id="UP000316882"/>
    </source>
</evidence>